<keyword evidence="3" id="KW-1185">Reference proteome</keyword>
<keyword evidence="1" id="KW-0812">Transmembrane</keyword>
<reference evidence="2" key="2">
    <citation type="submission" date="2022-06" db="UniProtKB">
        <authorList>
            <consortium name="EnsemblMetazoa"/>
        </authorList>
    </citation>
    <scope>IDENTIFICATION</scope>
    <source>
        <strain evidence="2">DF5081</strain>
    </source>
</reference>
<keyword evidence="1" id="KW-0472">Membrane</keyword>
<organism evidence="2 3">
    <name type="scientific">Caenorhabditis japonica</name>
    <dbReference type="NCBI Taxonomy" id="281687"/>
    <lineage>
        <taxon>Eukaryota</taxon>
        <taxon>Metazoa</taxon>
        <taxon>Ecdysozoa</taxon>
        <taxon>Nematoda</taxon>
        <taxon>Chromadorea</taxon>
        <taxon>Rhabditida</taxon>
        <taxon>Rhabditina</taxon>
        <taxon>Rhabditomorpha</taxon>
        <taxon>Rhabditoidea</taxon>
        <taxon>Rhabditidae</taxon>
        <taxon>Peloderinae</taxon>
        <taxon>Caenorhabditis</taxon>
    </lineage>
</organism>
<name>A0A8R1HPW0_CAEJA</name>
<evidence type="ECO:0000313" key="3">
    <source>
        <dbReference type="Proteomes" id="UP000005237"/>
    </source>
</evidence>
<feature type="transmembrane region" description="Helical" evidence="1">
    <location>
        <begin position="20"/>
        <end position="46"/>
    </location>
</feature>
<dbReference type="Proteomes" id="UP000005237">
    <property type="component" value="Unassembled WGS sequence"/>
</dbReference>
<evidence type="ECO:0000313" key="2">
    <source>
        <dbReference type="EnsemblMetazoa" id="CJA07762b.1"/>
    </source>
</evidence>
<dbReference type="EnsemblMetazoa" id="CJA07762b.1">
    <property type="protein sequence ID" value="CJA07762b.1"/>
    <property type="gene ID" value="WBGene00126966"/>
</dbReference>
<dbReference type="AlphaFoldDB" id="A0A8R1HPW0"/>
<keyword evidence="1" id="KW-1133">Transmembrane helix</keyword>
<reference evidence="3" key="1">
    <citation type="submission" date="2010-08" db="EMBL/GenBank/DDBJ databases">
        <authorList>
            <consortium name="Caenorhabditis japonica Sequencing Consortium"/>
            <person name="Wilson R.K."/>
        </authorList>
    </citation>
    <scope>NUCLEOTIDE SEQUENCE [LARGE SCALE GENOMIC DNA]</scope>
    <source>
        <strain evidence="3">DF5081</strain>
    </source>
</reference>
<evidence type="ECO:0000256" key="1">
    <source>
        <dbReference type="SAM" id="Phobius"/>
    </source>
</evidence>
<protein>
    <submittedName>
        <fullName evidence="2">Uncharacterized protein</fullName>
    </submittedName>
</protein>
<sequence>MYSRLRSPRGQLPGSYLAAIWQLPGSYLAVIWRLFGAYLAAVSFYFKPASLKTLFTDTKENTTSEYSERQQRIKAERKQAATPASRYNFVQLAVPSTVPKFKPPTLNMPSTPGPDS</sequence>
<accession>A0A8R1HPW0</accession>
<proteinExistence type="predicted"/>